<dbReference type="HAMAP" id="MF_01931">
    <property type="entry name" value="PurF"/>
    <property type="match status" value="1"/>
</dbReference>
<dbReference type="InterPro" id="IPR029057">
    <property type="entry name" value="PRTase-like"/>
</dbReference>
<dbReference type="GO" id="GO:0004044">
    <property type="term" value="F:amidophosphoribosyltransferase activity"/>
    <property type="evidence" value="ECO:0007669"/>
    <property type="project" value="UniProtKB-UniRule"/>
</dbReference>
<dbReference type="CDD" id="cd00715">
    <property type="entry name" value="GPATase_N"/>
    <property type="match status" value="1"/>
</dbReference>
<dbReference type="InterPro" id="IPR017932">
    <property type="entry name" value="GATase_2_dom"/>
</dbReference>
<dbReference type="GO" id="GO:0051539">
    <property type="term" value="F:4 iron, 4 sulfur cluster binding"/>
    <property type="evidence" value="ECO:0007669"/>
    <property type="project" value="UniProtKB-KW"/>
</dbReference>
<feature type="binding site" evidence="7 10">
    <location>
        <position position="293"/>
    </location>
    <ligand>
        <name>Mg(2+)</name>
        <dbReference type="ChEBI" id="CHEBI:18420"/>
    </ligand>
</feature>
<keyword evidence="7" id="KW-0004">4Fe-4S</keyword>
<name>A0A1G8KBN2_9BACI</name>
<dbReference type="SUPFAM" id="SSF53271">
    <property type="entry name" value="PRTase-like"/>
    <property type="match status" value="1"/>
</dbReference>
<keyword evidence="7 11" id="KW-0408">Iron</keyword>
<keyword evidence="4 7" id="KW-0808">Transferase</keyword>
<dbReference type="Pfam" id="PF13537">
    <property type="entry name" value="GATase_7"/>
    <property type="match status" value="1"/>
</dbReference>
<dbReference type="CDD" id="cd06223">
    <property type="entry name" value="PRTases_typeI"/>
    <property type="match status" value="1"/>
</dbReference>
<dbReference type="EMBL" id="FNDU01000007">
    <property type="protein sequence ID" value="SDI40838.1"/>
    <property type="molecule type" value="Genomic_DNA"/>
</dbReference>
<keyword evidence="7 11" id="KW-0411">Iron-sulfur</keyword>
<comment type="cofactor">
    <cofactor evidence="7 11">
        <name>[4Fe-4S] cluster</name>
        <dbReference type="ChEBI" id="CHEBI:49883"/>
    </cofactor>
    <text evidence="7 11">Binds 1 [4Fe-4S] cluster per subunit.</text>
</comment>
<evidence type="ECO:0000256" key="5">
    <source>
        <dbReference type="ARBA" id="ARBA00022755"/>
    </source>
</evidence>
<dbReference type="PANTHER" id="PTHR11907">
    <property type="entry name" value="AMIDOPHOSPHORIBOSYLTRANSFERASE"/>
    <property type="match status" value="1"/>
</dbReference>
<feature type="binding site" evidence="7 10">
    <location>
        <position position="356"/>
    </location>
    <ligand>
        <name>Mg(2+)</name>
        <dbReference type="ChEBI" id="CHEBI:18420"/>
    </ligand>
</feature>
<reference evidence="13 14" key="1">
    <citation type="submission" date="2016-10" db="EMBL/GenBank/DDBJ databases">
        <authorList>
            <person name="de Groot N.N."/>
        </authorList>
    </citation>
    <scope>NUCLEOTIDE SEQUENCE [LARGE SCALE GENOMIC DNA]</scope>
    <source>
        <strain evidence="14">P4B,CCM 7963,CECT 7998,DSM 25260,IBRC-M 10614,KCTC 13821</strain>
    </source>
</reference>
<comment type="similarity">
    <text evidence="2 7 8">In the C-terminal section; belongs to the purine/pyrimidine phosphoribosyltransferase family.</text>
</comment>
<keyword evidence="7 10" id="KW-0460">Magnesium</keyword>
<feature type="domain" description="Glutamine amidotransferase type-2" evidence="12">
    <location>
        <begin position="12"/>
        <end position="230"/>
    </location>
</feature>
<feature type="binding site" evidence="7 11">
    <location>
        <position position="246"/>
    </location>
    <ligand>
        <name>[4Fe-4S] cluster</name>
        <dbReference type="ChEBI" id="CHEBI:49883"/>
    </ligand>
</feature>
<feature type="active site" description="Nucleophile" evidence="7 9">
    <location>
        <position position="12"/>
    </location>
</feature>
<dbReference type="InterPro" id="IPR005854">
    <property type="entry name" value="PurF"/>
</dbReference>
<dbReference type="OrthoDB" id="9801213at2"/>
<comment type="pathway">
    <text evidence="1 7 8">Purine metabolism; IMP biosynthesis via de novo pathway; N(1)-(5-phospho-D-ribosyl)glycinamide from 5-phospho-alpha-D-ribose 1-diphosphate: step 1/2.</text>
</comment>
<evidence type="ECO:0000256" key="4">
    <source>
        <dbReference type="ARBA" id="ARBA00022679"/>
    </source>
</evidence>
<proteinExistence type="inferred from homology"/>
<comment type="cofactor">
    <cofactor evidence="7 10">
        <name>Mg(2+)</name>
        <dbReference type="ChEBI" id="CHEBI:18420"/>
    </cofactor>
    <text evidence="7 10">Binds 1 Mg(2+) ion per subunit.</text>
</comment>
<dbReference type="Proteomes" id="UP000199017">
    <property type="component" value="Unassembled WGS sequence"/>
</dbReference>
<dbReference type="Gene3D" id="3.60.20.10">
    <property type="entry name" value="Glutamine Phosphoribosylpyrophosphate, subunit 1, domain 1"/>
    <property type="match status" value="1"/>
</dbReference>
<keyword evidence="7 10" id="KW-0479">Metal-binding</keyword>
<evidence type="ECO:0000256" key="2">
    <source>
        <dbReference type="ARBA" id="ARBA00010138"/>
    </source>
</evidence>
<dbReference type="Gene3D" id="3.40.50.2020">
    <property type="match status" value="1"/>
</dbReference>
<protein>
    <recommendedName>
        <fullName evidence="7">Amidophosphoribosyltransferase</fullName>
        <shortName evidence="7">ATase</shortName>
        <ecNumber evidence="7">2.4.2.14</ecNumber>
    </recommendedName>
    <alternativeName>
        <fullName evidence="7">Glutamine phosphoribosylpyrophosphate amidotransferase</fullName>
        <shortName evidence="7">GPATase</shortName>
    </alternativeName>
</protein>
<evidence type="ECO:0000256" key="10">
    <source>
        <dbReference type="PIRSR" id="PIRSR000485-2"/>
    </source>
</evidence>
<feature type="binding site" evidence="7 10">
    <location>
        <position position="355"/>
    </location>
    <ligand>
        <name>Mg(2+)</name>
        <dbReference type="ChEBI" id="CHEBI:18420"/>
    </ligand>
</feature>
<feature type="binding site" evidence="7 11">
    <location>
        <position position="392"/>
    </location>
    <ligand>
        <name>[4Fe-4S] cluster</name>
        <dbReference type="ChEBI" id="CHEBI:49883"/>
    </ligand>
</feature>
<dbReference type="UniPathway" id="UPA00074">
    <property type="reaction ID" value="UER00124"/>
</dbReference>
<keyword evidence="3 7" id="KW-0328">Glycosyltransferase</keyword>
<evidence type="ECO:0000256" key="11">
    <source>
        <dbReference type="PIRSR" id="PIRSR000485-3"/>
    </source>
</evidence>
<dbReference type="PIRSF" id="PIRSF000485">
    <property type="entry name" value="Amd_phspho_trans"/>
    <property type="match status" value="1"/>
</dbReference>
<feature type="binding site" evidence="7 11">
    <location>
        <position position="450"/>
    </location>
    <ligand>
        <name>[4Fe-4S] cluster</name>
        <dbReference type="ChEBI" id="CHEBI:49883"/>
    </ligand>
</feature>
<dbReference type="EC" id="2.4.2.14" evidence="7"/>
<dbReference type="InterPro" id="IPR029055">
    <property type="entry name" value="Ntn_hydrolases_N"/>
</dbReference>
<evidence type="ECO:0000256" key="1">
    <source>
        <dbReference type="ARBA" id="ARBA00005209"/>
    </source>
</evidence>
<dbReference type="GO" id="GO:0009113">
    <property type="term" value="P:purine nucleobase biosynthetic process"/>
    <property type="evidence" value="ECO:0007669"/>
    <property type="project" value="UniProtKB-UniRule"/>
</dbReference>
<comment type="catalytic activity">
    <reaction evidence="7 8">
        <text>5-phospho-beta-D-ribosylamine + L-glutamate + diphosphate = 5-phospho-alpha-D-ribose 1-diphosphate + L-glutamine + H2O</text>
        <dbReference type="Rhea" id="RHEA:14905"/>
        <dbReference type="ChEBI" id="CHEBI:15377"/>
        <dbReference type="ChEBI" id="CHEBI:29985"/>
        <dbReference type="ChEBI" id="CHEBI:33019"/>
        <dbReference type="ChEBI" id="CHEBI:58017"/>
        <dbReference type="ChEBI" id="CHEBI:58359"/>
        <dbReference type="ChEBI" id="CHEBI:58681"/>
        <dbReference type="EC" id="2.4.2.14"/>
    </reaction>
</comment>
<keyword evidence="5 7" id="KW-0658">Purine biosynthesis</keyword>
<dbReference type="SUPFAM" id="SSF56235">
    <property type="entry name" value="N-terminal nucleophile aminohydrolases (Ntn hydrolases)"/>
    <property type="match status" value="1"/>
</dbReference>
<dbReference type="GO" id="GO:0000287">
    <property type="term" value="F:magnesium ion binding"/>
    <property type="evidence" value="ECO:0007669"/>
    <property type="project" value="UniProtKB-UniRule"/>
</dbReference>
<evidence type="ECO:0000313" key="13">
    <source>
        <dbReference type="EMBL" id="SDI40838.1"/>
    </source>
</evidence>
<dbReference type="InterPro" id="IPR035584">
    <property type="entry name" value="PurF_N"/>
</dbReference>
<comment type="function">
    <text evidence="7">Catalyzes the formation of phosphoribosylamine from phosphoribosylpyrophosphate (PRPP) and glutamine.</text>
</comment>
<gene>
    <name evidence="7" type="primary">purF</name>
    <name evidence="13" type="ORF">SAMN05216352_107153</name>
</gene>
<dbReference type="STRING" id="930129.SAMN05216352_107153"/>
<evidence type="ECO:0000256" key="6">
    <source>
        <dbReference type="ARBA" id="ARBA00022962"/>
    </source>
</evidence>
<dbReference type="AlphaFoldDB" id="A0A1G8KBN2"/>
<dbReference type="InterPro" id="IPR000836">
    <property type="entry name" value="PRTase_dom"/>
</dbReference>
<dbReference type="GO" id="GO:0006189">
    <property type="term" value="P:'de novo' IMP biosynthetic process"/>
    <property type="evidence" value="ECO:0007669"/>
    <property type="project" value="UniProtKB-UniRule"/>
</dbReference>
<accession>A0A1G8KBN2</accession>
<organism evidence="13 14">
    <name type="scientific">Alteribacillus bidgolensis</name>
    <dbReference type="NCBI Taxonomy" id="930129"/>
    <lineage>
        <taxon>Bacteria</taxon>
        <taxon>Bacillati</taxon>
        <taxon>Bacillota</taxon>
        <taxon>Bacilli</taxon>
        <taxon>Bacillales</taxon>
        <taxon>Bacillaceae</taxon>
        <taxon>Alteribacillus</taxon>
    </lineage>
</organism>
<evidence type="ECO:0000313" key="14">
    <source>
        <dbReference type="Proteomes" id="UP000199017"/>
    </source>
</evidence>
<evidence type="ECO:0000256" key="3">
    <source>
        <dbReference type="ARBA" id="ARBA00022676"/>
    </source>
</evidence>
<keyword evidence="6 7" id="KW-0315">Glutamine amidotransferase</keyword>
<evidence type="ECO:0000259" key="12">
    <source>
        <dbReference type="PROSITE" id="PS51278"/>
    </source>
</evidence>
<dbReference type="PROSITE" id="PS51278">
    <property type="entry name" value="GATASE_TYPE_2"/>
    <property type="match status" value="1"/>
</dbReference>
<dbReference type="NCBIfam" id="TIGR01134">
    <property type="entry name" value="purF"/>
    <property type="match status" value="1"/>
</dbReference>
<feature type="binding site" evidence="7 11">
    <location>
        <position position="447"/>
    </location>
    <ligand>
        <name>[4Fe-4S] cluster</name>
        <dbReference type="ChEBI" id="CHEBI:49883"/>
    </ligand>
</feature>
<keyword evidence="14" id="KW-1185">Reference proteome</keyword>
<evidence type="ECO:0000256" key="9">
    <source>
        <dbReference type="PIRSR" id="PIRSR000485-1"/>
    </source>
</evidence>
<sequence>MLGEIKGLNEECGVFAVWGHKDAAQITYYGLHSLQHRGQEGAGIVVSDGDQLSIHKGLGLVTEAFKEGELDQLNGNASIGHVRYATAGGGGLNNCQPLLFRSQTDSLAVAHNGNIVNANGVKHQLENQGSIFQSTSDTEVLAHLIKRSVYPRLEDKMTNALSMLKGAYAFAVMTEDKLMVAQDPNGLRPLSIGRLGDAYVVASETCAFDVVGAEYEREVQPGEIITFDENGMHSELFSNAAPRRLCSMEYVYFSRPDSNLDQINVHTARKNLGKQLAEESPVEADIVTGVPDSSISAAIGYAEQTGIPYELGMIKNRYVGRTFIQPSQELREQGVKMKLSPVRGVVEGKRVVMVDDSIVRGTTSRRIVGMLKDAGALEVHVRISSPPITHPCFYGIDTSTKSELIAANHTTEEMREKMGADSLSFISIDGMLKGIGRKHYDSNCGQCLACFTGNYPTEIYQDTLHPHDKITNG</sequence>
<evidence type="ECO:0000256" key="7">
    <source>
        <dbReference type="HAMAP-Rule" id="MF_01931"/>
    </source>
</evidence>
<evidence type="ECO:0000256" key="8">
    <source>
        <dbReference type="PIRNR" id="PIRNR000485"/>
    </source>
</evidence>
<dbReference type="RefSeq" id="WP_091585611.1">
    <property type="nucleotide sequence ID" value="NZ_FNDU01000007.1"/>
</dbReference>